<proteinExistence type="predicted"/>
<protein>
    <submittedName>
        <fullName evidence="1">Integrase catalytic domain-containing protein</fullName>
    </submittedName>
</protein>
<name>A0ACB8I1V2_CITSI</name>
<comment type="caution">
    <text evidence="1">The sequence shown here is derived from an EMBL/GenBank/DDBJ whole genome shotgun (WGS) entry which is preliminary data.</text>
</comment>
<sequence>MDLDLSFRHPKPDELTTDSTAEDVLYYEKCDRSNRMSLMIMKRGVPEVFMSAITDEVTSASKGNVREYIMEMSQLASKLKALGLDLSDDLVVHLVFISLPAQFNKFKVSNNCQKEKWNLNELISYCVQKEERLTQEKTEYAHVVTTSKDKGKRKKKAEAAASKGLEQKKRRTNCFFCNKPGHVKKECKKYHSWRAKKGDGKTVEVEAIGHFRLLMKIDCYLDLLDTFVVSSFRRVLISVFVLDKSGYYCSFVNIQFSLSINSNIVGTGLLNAYDNLYLLETVSSYNENLHVSSKGIKHKLEKENSASLWHKRLSHISKARIGRLVSDGILESLDFSDFDVCIECIKGKQTKIKKLGAYRTLDVLELIHTDICGPFPTATWNSQQYFITFIDDYSRYGYIFLIHEKSQSLDVFKTFKAEVELQLNKRIKSIRSDRGGEYYCRYDGSGEQRPKPFAKYLEECGIVPQYTMPGLPSINGVSERRNRTLKDMVRSMISHSTLPESLWGEALKKTAYILNRVLTKAAAKTPNELWTGRKPSLNHLHIWGCPTEARPYRPHERKLDSKIEHEDETGVMEDDSINFHQAMKSSNSHKWIEAMNEEYKSMQDNKVWELISLPSGVKPIGCKLIFKTKRDSNDNVERYKTCLVAKGFTQKEGIDYKETFSSVSTKDSFRTIMALVAHFDLELHQMDVKIAFLNGDIEETIYMVQLENFVLGDPMKMVYIAFIVGVLGRYLSNPGMDHWKAVKQVMRRSTSGYINLLAGGAISWRYAKQTLIVSSTMATEFVACYEASNQGIWLGNFVTGLCILEGVERPLKIFCVNKSAVLYSNNNRSSTKSKHIDIKFLVVKERVHSGQIAIEHIGTNSMIADPLTKGLPPKVFHEHTARMGVILLEDIQI</sequence>
<organism evidence="1 2">
    <name type="scientific">Citrus sinensis</name>
    <name type="common">Sweet orange</name>
    <name type="synonym">Citrus aurantium var. sinensis</name>
    <dbReference type="NCBI Taxonomy" id="2711"/>
    <lineage>
        <taxon>Eukaryota</taxon>
        <taxon>Viridiplantae</taxon>
        <taxon>Streptophyta</taxon>
        <taxon>Embryophyta</taxon>
        <taxon>Tracheophyta</taxon>
        <taxon>Spermatophyta</taxon>
        <taxon>Magnoliopsida</taxon>
        <taxon>eudicotyledons</taxon>
        <taxon>Gunneridae</taxon>
        <taxon>Pentapetalae</taxon>
        <taxon>rosids</taxon>
        <taxon>malvids</taxon>
        <taxon>Sapindales</taxon>
        <taxon>Rutaceae</taxon>
        <taxon>Aurantioideae</taxon>
        <taxon>Citrus</taxon>
    </lineage>
</organism>
<dbReference type="EMBL" id="CM039178">
    <property type="protein sequence ID" value="KAH9680942.1"/>
    <property type="molecule type" value="Genomic_DNA"/>
</dbReference>
<keyword evidence="2" id="KW-1185">Reference proteome</keyword>
<evidence type="ECO:0000313" key="1">
    <source>
        <dbReference type="EMBL" id="KAH9680942.1"/>
    </source>
</evidence>
<dbReference type="Proteomes" id="UP000829398">
    <property type="component" value="Chromosome 9"/>
</dbReference>
<accession>A0ACB8I1V2</accession>
<reference evidence="2" key="1">
    <citation type="journal article" date="2023" name="Hortic. Res.">
        <title>A chromosome-level phased genome enabling allele-level studies in sweet orange: a case study on citrus Huanglongbing tolerance.</title>
        <authorList>
            <person name="Wu B."/>
            <person name="Yu Q."/>
            <person name="Deng Z."/>
            <person name="Duan Y."/>
            <person name="Luo F."/>
            <person name="Gmitter F. Jr."/>
        </authorList>
    </citation>
    <scope>NUCLEOTIDE SEQUENCE [LARGE SCALE GENOMIC DNA]</scope>
    <source>
        <strain evidence="2">cv. Valencia</strain>
    </source>
</reference>
<gene>
    <name evidence="1" type="ORF">KPL71_026748</name>
</gene>
<evidence type="ECO:0000313" key="2">
    <source>
        <dbReference type="Proteomes" id="UP000829398"/>
    </source>
</evidence>